<dbReference type="InterPro" id="IPR029057">
    <property type="entry name" value="PRTase-like"/>
</dbReference>
<dbReference type="EMBL" id="JAAMFI010000004">
    <property type="protein sequence ID" value="MBS9335611.1"/>
    <property type="molecule type" value="Genomic_DNA"/>
</dbReference>
<evidence type="ECO:0000313" key="4">
    <source>
        <dbReference type="EMBL" id="MBS9335611.1"/>
    </source>
</evidence>
<dbReference type="RefSeq" id="WP_213820198.1">
    <property type="nucleotide sequence ID" value="NZ_JAAMFI010000004.1"/>
</dbReference>
<evidence type="ECO:0000259" key="3">
    <source>
        <dbReference type="Pfam" id="PF00156"/>
    </source>
</evidence>
<feature type="compositionally biased region" description="Basic and acidic residues" evidence="2">
    <location>
        <begin position="75"/>
        <end position="88"/>
    </location>
</feature>
<gene>
    <name evidence="4" type="ORF">G6R27_06185</name>
</gene>
<dbReference type="InterPro" id="IPR000836">
    <property type="entry name" value="PRTase_dom"/>
</dbReference>
<dbReference type="CDD" id="cd06223">
    <property type="entry name" value="PRTases_typeI"/>
    <property type="match status" value="1"/>
</dbReference>
<sequence length="143" mass="16486">MSRYKFLGDYRLRLLFQQAMRERVIKRMKAEKLDYVIAIPISSERLAQRGFNQVAPFIPIQVPSCRPLRLKKQPKRDQSSKSRKERMESSQPFELEPDALKVVKGKRLLIIDDVYTTGRTLHHASALLLEAGAVHVVSQSLAR</sequence>
<dbReference type="PANTHER" id="PTHR47505">
    <property type="entry name" value="DNA UTILIZATION PROTEIN YHGH"/>
    <property type="match status" value="1"/>
</dbReference>
<dbReference type="PANTHER" id="PTHR47505:SF1">
    <property type="entry name" value="DNA UTILIZATION PROTEIN YHGH"/>
    <property type="match status" value="1"/>
</dbReference>
<evidence type="ECO:0000313" key="5">
    <source>
        <dbReference type="Proteomes" id="UP001519418"/>
    </source>
</evidence>
<proteinExistence type="inferred from homology"/>
<protein>
    <submittedName>
        <fullName evidence="4">ComF family protein</fullName>
    </submittedName>
</protein>
<reference evidence="4 5" key="1">
    <citation type="submission" date="2020-02" db="EMBL/GenBank/DDBJ databases">
        <title>Fructobacillus sp. isolated from paper mulberry of Taiwan.</title>
        <authorList>
            <person name="Lin S.-T."/>
        </authorList>
    </citation>
    <scope>NUCLEOTIDE SEQUENCE [LARGE SCALE GENOMIC DNA]</scope>
    <source>
        <strain evidence="4 5">M1-10</strain>
    </source>
</reference>
<organism evidence="4 5">
    <name type="scientific">Fructobacillus papyriferae</name>
    <dbReference type="NCBI Taxonomy" id="2713171"/>
    <lineage>
        <taxon>Bacteria</taxon>
        <taxon>Bacillati</taxon>
        <taxon>Bacillota</taxon>
        <taxon>Bacilli</taxon>
        <taxon>Lactobacillales</taxon>
        <taxon>Lactobacillaceae</taxon>
        <taxon>Fructobacillus</taxon>
    </lineage>
</organism>
<feature type="region of interest" description="Disordered" evidence="2">
    <location>
        <begin position="68"/>
        <end position="93"/>
    </location>
</feature>
<feature type="domain" description="Phosphoribosyltransferase" evidence="3">
    <location>
        <begin position="78"/>
        <end position="134"/>
    </location>
</feature>
<dbReference type="Proteomes" id="UP001519418">
    <property type="component" value="Unassembled WGS sequence"/>
</dbReference>
<comment type="similarity">
    <text evidence="1">Belongs to the ComF/GntX family.</text>
</comment>
<dbReference type="SUPFAM" id="SSF53271">
    <property type="entry name" value="PRTase-like"/>
    <property type="match status" value="1"/>
</dbReference>
<evidence type="ECO:0000256" key="2">
    <source>
        <dbReference type="SAM" id="MobiDB-lite"/>
    </source>
</evidence>
<name>A0ABS5QT89_9LACO</name>
<comment type="caution">
    <text evidence="4">The sequence shown here is derived from an EMBL/GenBank/DDBJ whole genome shotgun (WGS) entry which is preliminary data.</text>
</comment>
<dbReference type="Pfam" id="PF00156">
    <property type="entry name" value="Pribosyltran"/>
    <property type="match status" value="1"/>
</dbReference>
<dbReference type="InterPro" id="IPR051910">
    <property type="entry name" value="ComF/GntX_DNA_util-trans"/>
</dbReference>
<keyword evidence="5" id="KW-1185">Reference proteome</keyword>
<accession>A0ABS5QT89</accession>
<dbReference type="Gene3D" id="3.40.50.2020">
    <property type="match status" value="1"/>
</dbReference>
<evidence type="ECO:0000256" key="1">
    <source>
        <dbReference type="ARBA" id="ARBA00008007"/>
    </source>
</evidence>